<organism evidence="2 3">
    <name type="scientific">Candidatus Xianfuyuplasma coldseepsis</name>
    <dbReference type="NCBI Taxonomy" id="2782163"/>
    <lineage>
        <taxon>Bacteria</taxon>
        <taxon>Bacillati</taxon>
        <taxon>Mycoplasmatota</taxon>
        <taxon>Mollicutes</taxon>
        <taxon>Candidatus Izemoplasmatales</taxon>
        <taxon>Candidatus Izemoplasmataceae</taxon>
        <taxon>Candidatus Xianfuyuplasma</taxon>
    </lineage>
</organism>
<dbReference type="CDD" id="cd03024">
    <property type="entry name" value="DsbA_FrnE"/>
    <property type="match status" value="1"/>
</dbReference>
<sequence length="234" mass="26719">MKIELWSDFACPFCYIGKKRFEQALEAFPHKDQVEVVLKAYQLNPNARKVMTASPAETFAKGHRMSVDQAKQRFEMFKTQAQTVGLTYNYDIIKMTNSFDAHRLAKWSNQFGKEYELTGRLMKAYFTDGINIANMDALVKIAKEVGLDEKEAKNVLKSDKYADQVHNEINEGRQIGVQGVPFFVLNRKYGVSGAQPVEYFTQVLEKLWEEEKPKFETIDGADKGAACTDETCEI</sequence>
<keyword evidence="3" id="KW-1185">Reference proteome</keyword>
<evidence type="ECO:0000313" key="2">
    <source>
        <dbReference type="EMBL" id="QMS84814.1"/>
    </source>
</evidence>
<dbReference type="SUPFAM" id="SSF52833">
    <property type="entry name" value="Thioredoxin-like"/>
    <property type="match status" value="1"/>
</dbReference>
<dbReference type="Pfam" id="PF01323">
    <property type="entry name" value="DSBA"/>
    <property type="match status" value="1"/>
</dbReference>
<evidence type="ECO:0000259" key="1">
    <source>
        <dbReference type="Pfam" id="PF01323"/>
    </source>
</evidence>
<dbReference type="EMBL" id="CP048914">
    <property type="protein sequence ID" value="QMS84814.1"/>
    <property type="molecule type" value="Genomic_DNA"/>
</dbReference>
<dbReference type="KEGG" id="xcl:G4Z02_03280"/>
<proteinExistence type="predicted"/>
<accession>A0A7L7KS93</accession>
<reference evidence="2 3" key="1">
    <citation type="submission" date="2020-02" db="EMBL/GenBank/DDBJ databases">
        <authorList>
            <person name="Zheng R.K."/>
            <person name="Sun C.M."/>
        </authorList>
    </citation>
    <scope>NUCLEOTIDE SEQUENCE [LARGE SCALE GENOMIC DNA]</scope>
    <source>
        <strain evidence="3">zrk13</strain>
    </source>
</reference>
<dbReference type="RefSeq" id="WP_258878435.1">
    <property type="nucleotide sequence ID" value="NZ_CP048914.1"/>
</dbReference>
<name>A0A7L7KS93_9MOLU</name>
<dbReference type="InterPro" id="IPR036249">
    <property type="entry name" value="Thioredoxin-like_sf"/>
</dbReference>
<gene>
    <name evidence="2" type="ORF">G4Z02_03280</name>
</gene>
<protein>
    <submittedName>
        <fullName evidence="2">DsbA family oxidoreductase</fullName>
    </submittedName>
</protein>
<dbReference type="PANTHER" id="PTHR13887">
    <property type="entry name" value="GLUTATHIONE S-TRANSFERASE KAPPA"/>
    <property type="match status" value="1"/>
</dbReference>
<dbReference type="PANTHER" id="PTHR13887:SF41">
    <property type="entry name" value="THIOREDOXIN SUPERFAMILY PROTEIN"/>
    <property type="match status" value="1"/>
</dbReference>
<evidence type="ECO:0000313" key="3">
    <source>
        <dbReference type="Proteomes" id="UP000514720"/>
    </source>
</evidence>
<dbReference type="Proteomes" id="UP000514720">
    <property type="component" value="Chromosome"/>
</dbReference>
<feature type="domain" description="DSBA-like thioredoxin" evidence="1">
    <location>
        <begin position="3"/>
        <end position="204"/>
    </location>
</feature>
<dbReference type="InterPro" id="IPR001853">
    <property type="entry name" value="DSBA-like_thioredoxin_dom"/>
</dbReference>
<dbReference type="GO" id="GO:0016491">
    <property type="term" value="F:oxidoreductase activity"/>
    <property type="evidence" value="ECO:0007669"/>
    <property type="project" value="InterPro"/>
</dbReference>
<dbReference type="Gene3D" id="3.40.30.10">
    <property type="entry name" value="Glutaredoxin"/>
    <property type="match status" value="1"/>
</dbReference>
<dbReference type="AlphaFoldDB" id="A0A7L7KS93"/>